<evidence type="ECO:0000313" key="2">
    <source>
        <dbReference type="Proteomes" id="UP001163603"/>
    </source>
</evidence>
<gene>
    <name evidence="1" type="ORF">Pint_28301</name>
</gene>
<protein>
    <submittedName>
        <fullName evidence="1">Uncharacterized protein</fullName>
    </submittedName>
</protein>
<dbReference type="EMBL" id="CM047740">
    <property type="protein sequence ID" value="KAJ0040564.1"/>
    <property type="molecule type" value="Genomic_DNA"/>
</dbReference>
<evidence type="ECO:0000313" key="1">
    <source>
        <dbReference type="EMBL" id="KAJ0040564.1"/>
    </source>
</evidence>
<sequence>MASNDNNNNNYNNSFNYLYAASAWSHLQNKTFEKALAVYDKDTPDRWQNIANAVGGSKSVEEVKQHYDMLIKDLDDIEAGRFPQPNYRSTGTKN</sequence>
<reference evidence="2" key="1">
    <citation type="journal article" date="2023" name="G3 (Bethesda)">
        <title>Genome assembly and association tests identify interacting loci associated with vigor, precocity, and sex in interspecific pistachio rootstocks.</title>
        <authorList>
            <person name="Palmer W."/>
            <person name="Jacygrad E."/>
            <person name="Sagayaradj S."/>
            <person name="Cavanaugh K."/>
            <person name="Han R."/>
            <person name="Bertier L."/>
            <person name="Beede B."/>
            <person name="Kafkas S."/>
            <person name="Golino D."/>
            <person name="Preece J."/>
            <person name="Michelmore R."/>
        </authorList>
    </citation>
    <scope>NUCLEOTIDE SEQUENCE [LARGE SCALE GENOMIC DNA]</scope>
</reference>
<comment type="caution">
    <text evidence="1">The sequence shown here is derived from an EMBL/GenBank/DDBJ whole genome shotgun (WGS) entry which is preliminary data.</text>
</comment>
<organism evidence="1 2">
    <name type="scientific">Pistacia integerrima</name>
    <dbReference type="NCBI Taxonomy" id="434235"/>
    <lineage>
        <taxon>Eukaryota</taxon>
        <taxon>Viridiplantae</taxon>
        <taxon>Streptophyta</taxon>
        <taxon>Embryophyta</taxon>
        <taxon>Tracheophyta</taxon>
        <taxon>Spermatophyta</taxon>
        <taxon>Magnoliopsida</taxon>
        <taxon>eudicotyledons</taxon>
        <taxon>Gunneridae</taxon>
        <taxon>Pentapetalae</taxon>
        <taxon>rosids</taxon>
        <taxon>malvids</taxon>
        <taxon>Sapindales</taxon>
        <taxon>Anacardiaceae</taxon>
        <taxon>Pistacia</taxon>
    </lineage>
</organism>
<name>A0ACC0YTQ1_9ROSI</name>
<proteinExistence type="predicted"/>
<keyword evidence="2" id="KW-1185">Reference proteome</keyword>
<dbReference type="Proteomes" id="UP001163603">
    <property type="component" value="Chromosome 5"/>
</dbReference>
<accession>A0ACC0YTQ1</accession>